<dbReference type="RefSeq" id="WP_230371115.1">
    <property type="nucleotide sequence ID" value="NZ_WLYX01000001.1"/>
</dbReference>
<accession>A0A844GF35</accession>
<proteinExistence type="predicted"/>
<reference evidence="1 2" key="1">
    <citation type="submission" date="2019-11" db="EMBL/GenBank/DDBJ databases">
        <title>Draft genome sequence of Paludibacterium sp. dN18-1.</title>
        <authorList>
            <person name="Im W.-T."/>
        </authorList>
    </citation>
    <scope>NUCLEOTIDE SEQUENCE [LARGE SCALE GENOMIC DNA]</scope>
    <source>
        <strain evidence="2">dN 18-1</strain>
    </source>
</reference>
<dbReference type="AlphaFoldDB" id="A0A844GF35"/>
<organism evidence="1 2">
    <name type="scientific">Paludibacterium denitrificans</name>
    <dbReference type="NCBI Taxonomy" id="2675226"/>
    <lineage>
        <taxon>Bacteria</taxon>
        <taxon>Pseudomonadati</taxon>
        <taxon>Pseudomonadota</taxon>
        <taxon>Betaproteobacteria</taxon>
        <taxon>Neisseriales</taxon>
        <taxon>Chromobacteriaceae</taxon>
        <taxon>Paludibacterium</taxon>
    </lineage>
</organism>
<evidence type="ECO:0000313" key="2">
    <source>
        <dbReference type="Proteomes" id="UP000446658"/>
    </source>
</evidence>
<name>A0A844GF35_9NEIS</name>
<dbReference type="EMBL" id="WLYX01000001">
    <property type="protein sequence ID" value="MTD33930.1"/>
    <property type="molecule type" value="Genomic_DNA"/>
</dbReference>
<dbReference type="Proteomes" id="UP000446658">
    <property type="component" value="Unassembled WGS sequence"/>
</dbReference>
<gene>
    <name evidence="1" type="ORF">GKE73_15910</name>
</gene>
<comment type="caution">
    <text evidence="1">The sequence shown here is derived from an EMBL/GenBank/DDBJ whole genome shotgun (WGS) entry which is preliminary data.</text>
</comment>
<evidence type="ECO:0000313" key="1">
    <source>
        <dbReference type="EMBL" id="MTD33930.1"/>
    </source>
</evidence>
<protein>
    <submittedName>
        <fullName evidence="1">Uncharacterized protein</fullName>
    </submittedName>
</protein>
<sequence length="78" mass="8544">MAKADAGSMDTLLFLTTGTGITVTDSTFTFRIESDITRTYARRSAVFNLRVRWPGPEPRRVDLVMTGTIVVKPGVLAP</sequence>
<keyword evidence="2" id="KW-1185">Reference proteome</keyword>